<evidence type="ECO:0000313" key="2">
    <source>
        <dbReference type="Proteomes" id="UP000317199"/>
    </source>
</evidence>
<dbReference type="AlphaFoldDB" id="A0A514BVI5"/>
<keyword evidence="2" id="KW-1185">Reference proteome</keyword>
<dbReference type="RefSeq" id="WP_141624745.1">
    <property type="nucleotide sequence ID" value="NZ_CP041242.1"/>
</dbReference>
<dbReference type="EMBL" id="CP041242">
    <property type="protein sequence ID" value="QDH71413.1"/>
    <property type="molecule type" value="Genomic_DNA"/>
</dbReference>
<proteinExistence type="predicted"/>
<sequence length="230" mass="24810">MDAYLLRFERLEILATVSEGVRPDNDWLLLHWFSGSHPEPPRIMPLRNATGSTLLVAGDMIPPFSCACELPCADPLPVFLAFLIVELGAYPPAEQPRRANAANRKVADLLAEAYVEANEWVAESRGIVRADAAAIDTALSQGIVDSIAPAFVEEARTRLARDGWSGTGGRPVLHDVVAFSPAPKASRLTLERAYPDDGHGSAGARVALRLVLEQCDRLSPSLPASRVPLV</sequence>
<name>A0A514BVI5_9GAMM</name>
<accession>A0A514BVI5</accession>
<dbReference type="Proteomes" id="UP000317199">
    <property type="component" value="Chromosome"/>
</dbReference>
<dbReference type="KEGG" id="lyj:FKV23_15920"/>
<organism evidence="1 2">
    <name type="scientific">Marilutibacter alkalisoli</name>
    <dbReference type="NCBI Taxonomy" id="2591633"/>
    <lineage>
        <taxon>Bacteria</taxon>
        <taxon>Pseudomonadati</taxon>
        <taxon>Pseudomonadota</taxon>
        <taxon>Gammaproteobacteria</taxon>
        <taxon>Lysobacterales</taxon>
        <taxon>Lysobacteraceae</taxon>
        <taxon>Marilutibacter</taxon>
    </lineage>
</organism>
<evidence type="ECO:0000313" key="1">
    <source>
        <dbReference type="EMBL" id="QDH71413.1"/>
    </source>
</evidence>
<reference evidence="1 2" key="1">
    <citation type="submission" date="2019-06" db="EMBL/GenBank/DDBJ databases">
        <title>Lysobacter alkalisoli sp. nov. isolated from saline-alkali soil.</title>
        <authorList>
            <person name="Sun J.-Q."/>
            <person name="Xu L."/>
        </authorList>
    </citation>
    <scope>NUCLEOTIDE SEQUENCE [LARGE SCALE GENOMIC DNA]</scope>
    <source>
        <strain evidence="1 2">SJ-36</strain>
    </source>
</reference>
<gene>
    <name evidence="1" type="ORF">FKV23_15920</name>
</gene>
<protein>
    <submittedName>
        <fullName evidence="1">Uncharacterized protein</fullName>
    </submittedName>
</protein>